<feature type="domain" description="Dynamin N-terminal" evidence="7">
    <location>
        <begin position="74"/>
        <end position="228"/>
    </location>
</feature>
<proteinExistence type="predicted"/>
<dbReference type="AlphaFoldDB" id="A0A229P3V6"/>
<dbReference type="EMBL" id="NMUQ01000001">
    <property type="protein sequence ID" value="OXM16559.1"/>
    <property type="molecule type" value="Genomic_DNA"/>
</dbReference>
<evidence type="ECO:0000256" key="6">
    <source>
        <dbReference type="SAM" id="Coils"/>
    </source>
</evidence>
<organism evidence="8 9">
    <name type="scientific">Paenibacillus herberti</name>
    <dbReference type="NCBI Taxonomy" id="1619309"/>
    <lineage>
        <taxon>Bacteria</taxon>
        <taxon>Bacillati</taxon>
        <taxon>Bacillota</taxon>
        <taxon>Bacilli</taxon>
        <taxon>Bacillales</taxon>
        <taxon>Paenibacillaceae</taxon>
        <taxon>Paenibacillus</taxon>
    </lineage>
</organism>
<evidence type="ECO:0000313" key="9">
    <source>
        <dbReference type="Proteomes" id="UP000215145"/>
    </source>
</evidence>
<gene>
    <name evidence="8" type="ORF">CGZ75_07810</name>
</gene>
<keyword evidence="6" id="KW-0175">Coiled coil</keyword>
<dbReference type="SUPFAM" id="SSF52540">
    <property type="entry name" value="P-loop containing nucleoside triphosphate hydrolases"/>
    <property type="match status" value="2"/>
</dbReference>
<feature type="domain" description="Dynamin N-terminal" evidence="7">
    <location>
        <begin position="667"/>
        <end position="891"/>
    </location>
</feature>
<protein>
    <submittedName>
        <fullName evidence="8">Dynamin</fullName>
    </submittedName>
</protein>
<dbReference type="PANTHER" id="PTHR10465:SF0">
    <property type="entry name" value="SARCALUMENIN"/>
    <property type="match status" value="1"/>
</dbReference>
<keyword evidence="3" id="KW-0378">Hydrolase</keyword>
<evidence type="ECO:0000256" key="3">
    <source>
        <dbReference type="ARBA" id="ARBA00022801"/>
    </source>
</evidence>
<sequence length="1252" mass="135772">MGKAVLLAGRRMVDGRREKEVFQLKQATMQKESLLGLQGAARGLAGLLVQEKAEELAGRSQQLEDKLEAGLLTVAFCGHFSAGKSTLVNALCGATLLPSSPIPTSANVVSIRSGEPAKAVIQAIVDGKETTLEADPLRLEDYCKNGEVFRSVDITYPAAGLGRHTLLLDTPGIDSTDDAHRMATESALHLADVVFYVMDYNHVQSEINFEFAKGLKDWGKPLYLIVNQIDKHREEELPFAQYRRSVEEAFRSWHLEPAGILYLSLREPNHPYSEFEELKRLLAELEGHRLELTQWSVDASLRHLARSFLRLKLEEEEREREQLQEQAGPQEQRAELQQSMGELQATVAGAESGPRQLEDALKADISKTLDNANLMPAAIRDIAAAFLESRKPGFKAGLLFAAAKTAAEQERRAAVLVEELGRQVQAEAAWHLTELLRKAGDREGLQGEQRQQWERQLESGLAWLPDGAWLAARVSSGAVFGGEYTLVYCREAAAEIKAQLRRGAFQAAALLAAAVAPRYAAAAEAACGELAALGGQAAALARLGALEAAAAEREALAGALLPAAAQRPALPAPQRAARAGAAAQAQAGAAAPAAGVAAARGAAPAAAHGASGARAGAASAGALAPQRAAAARLRAAAELLAPQPALAAAASAMLARAERLGASNFTIALFGAFSAGKSSLANALIGERALPVSPNPTTAAINRILAPTAEQPHGTARVSMKSREALLDDLRYSLSLLGEDASTAEEAVLLRRIAALRPEGIHAAGRPHYSFLKAAESGWAELNPLLGQELSVEEEEYRRFVAEESRSCFVREIELYYSSPLTDQGIVLVDTPGADSVNARHTGVAFNYIKNADAILFVTYYNHAFSQADRQFLMQLGRVKDQFELDKMFFLVNAADLAASGDELNDVLKHVESNLLQHGIGFPRLFPVSSLLGLRGKQTGDEEVLSQSGIPAFEDSFLSFTRNELGRLAVQAADGELDRAARTIQGWIEAAEGDADTRERQRAKLEEMREQGLRIRADIVDSPPNAELEKEMRELFHYIQQRIWFGFGDFYNFAFNPSSLQDDGRDLRHSVWTSWLELQRMLQMELSQELLATTLRLETASGNLIRTRSEAAAGSLSSMLPGFQHAPWEASALGAPPELTAWQISSVDGKRLYSLFRNPRSFFEGDGKKKLRDELEQQLAPDIRRWMEEASAAWLSHYTTCLNIGLKDAADTLLGAFALDLDGRIASMHEGGNLEALRELSAKLAELQQEAG</sequence>
<dbReference type="PANTHER" id="PTHR10465">
    <property type="entry name" value="TRANSMEMBRANE GTPASE FZO1"/>
    <property type="match status" value="1"/>
</dbReference>
<evidence type="ECO:0000256" key="4">
    <source>
        <dbReference type="ARBA" id="ARBA00023134"/>
    </source>
</evidence>
<evidence type="ECO:0000256" key="5">
    <source>
        <dbReference type="ARBA" id="ARBA00023136"/>
    </source>
</evidence>
<keyword evidence="5" id="KW-0472">Membrane</keyword>
<keyword evidence="9" id="KW-1185">Reference proteome</keyword>
<dbReference type="GO" id="GO:0003924">
    <property type="term" value="F:GTPase activity"/>
    <property type="evidence" value="ECO:0007669"/>
    <property type="project" value="InterPro"/>
</dbReference>
<keyword evidence="4" id="KW-0342">GTP-binding</keyword>
<dbReference type="InterPro" id="IPR027094">
    <property type="entry name" value="Mitofusin_fam"/>
</dbReference>
<evidence type="ECO:0000256" key="1">
    <source>
        <dbReference type="ARBA" id="ARBA00004370"/>
    </source>
</evidence>
<comment type="caution">
    <text evidence="8">The sequence shown here is derived from an EMBL/GenBank/DDBJ whole genome shotgun (WGS) entry which is preliminary data.</text>
</comment>
<dbReference type="Pfam" id="PF00350">
    <property type="entry name" value="Dynamin_N"/>
    <property type="match status" value="2"/>
</dbReference>
<dbReference type="OrthoDB" id="5477114at2"/>
<feature type="coiled-coil region" evidence="6">
    <location>
        <begin position="306"/>
        <end position="333"/>
    </location>
</feature>
<dbReference type="GO" id="GO:0005525">
    <property type="term" value="F:GTP binding"/>
    <property type="evidence" value="ECO:0007669"/>
    <property type="project" value="UniProtKB-KW"/>
</dbReference>
<evidence type="ECO:0000259" key="7">
    <source>
        <dbReference type="Pfam" id="PF00350"/>
    </source>
</evidence>
<evidence type="ECO:0000256" key="2">
    <source>
        <dbReference type="ARBA" id="ARBA00022741"/>
    </source>
</evidence>
<keyword evidence="2" id="KW-0547">Nucleotide-binding</keyword>
<evidence type="ECO:0000313" key="8">
    <source>
        <dbReference type="EMBL" id="OXM16559.1"/>
    </source>
</evidence>
<name>A0A229P3V6_9BACL</name>
<dbReference type="GO" id="GO:0016020">
    <property type="term" value="C:membrane"/>
    <property type="evidence" value="ECO:0007669"/>
    <property type="project" value="UniProtKB-SubCell"/>
</dbReference>
<dbReference type="InterPro" id="IPR027417">
    <property type="entry name" value="P-loop_NTPase"/>
</dbReference>
<reference evidence="8 9" key="1">
    <citation type="submission" date="2017-07" db="EMBL/GenBank/DDBJ databases">
        <title>Paenibacillus herberti R33 genome sequencing and assembly.</title>
        <authorList>
            <person name="Su W."/>
        </authorList>
    </citation>
    <scope>NUCLEOTIDE SEQUENCE [LARGE SCALE GENOMIC DNA]</scope>
    <source>
        <strain evidence="8 9">R33</strain>
    </source>
</reference>
<dbReference type="Gene3D" id="3.40.50.300">
    <property type="entry name" value="P-loop containing nucleotide triphosphate hydrolases"/>
    <property type="match status" value="2"/>
</dbReference>
<comment type="subcellular location">
    <subcellularLocation>
        <location evidence="1">Membrane</location>
    </subcellularLocation>
</comment>
<dbReference type="Proteomes" id="UP000215145">
    <property type="component" value="Unassembled WGS sequence"/>
</dbReference>
<dbReference type="InterPro" id="IPR045063">
    <property type="entry name" value="Dynamin_N"/>
</dbReference>
<accession>A0A229P3V6</accession>
<dbReference type="CDD" id="cd09912">
    <property type="entry name" value="DLP_2"/>
    <property type="match status" value="2"/>
</dbReference>